<keyword evidence="1" id="KW-0732">Signal</keyword>
<sequence>MWIWLTVLLLGVCPLALSAPGEGVDVTQMDHEKLTDHLLGKLEEHFGEGWKDQVQVLKEKLEKIAELKEQGVQLNSEEIVGTEKPWESAQTILKWKKVLHKIGHVAGDVAKGVAINVAGRIIAGAIG</sequence>
<name>A0AB38ZEP4_9HEMI</name>
<evidence type="ECO:0000256" key="1">
    <source>
        <dbReference type="SAM" id="SignalP"/>
    </source>
</evidence>
<dbReference type="EMBL" id="PP517514">
    <property type="protein sequence ID" value="WXI02764.1"/>
    <property type="molecule type" value="mRNA"/>
</dbReference>
<organism evidence="2">
    <name type="scientific">Oncocephalus sp</name>
    <dbReference type="NCBI Taxonomy" id="2944721"/>
    <lineage>
        <taxon>Eukaryota</taxon>
        <taxon>Metazoa</taxon>
        <taxon>Ecdysozoa</taxon>
        <taxon>Arthropoda</taxon>
        <taxon>Hexapoda</taxon>
        <taxon>Insecta</taxon>
        <taxon>Pterygota</taxon>
        <taxon>Neoptera</taxon>
        <taxon>Paraneoptera</taxon>
        <taxon>Hemiptera</taxon>
        <taxon>Heteroptera</taxon>
        <taxon>Panheteroptera</taxon>
        <taxon>Cimicomorpha</taxon>
        <taxon>Reduviidae</taxon>
        <taxon>Stenopodainae</taxon>
        <taxon>Oncocephalus</taxon>
    </lineage>
</organism>
<feature type="chain" id="PRO_5044202900" evidence="1">
    <location>
        <begin position="19"/>
        <end position="127"/>
    </location>
</feature>
<protein>
    <submittedName>
        <fullName evidence="2">Heteropteran venom family 16 protein 2</fullName>
    </submittedName>
</protein>
<proteinExistence type="evidence at transcript level"/>
<reference evidence="2" key="1">
    <citation type="submission" date="2024-03" db="EMBL/GenBank/DDBJ databases">
        <title>Venom adaptation and exaptation during the trophic switch to blood-feeding by kissing bugs (Reduviidae: Triatominae).</title>
        <authorList>
            <person name="Zdenek C.N."/>
            <person name="Cardoso F.C."/>
            <person name="Robinson S.D."/>
            <person name="Mercedes R.S."/>
            <person name="Raidjoe E.R."/>
            <person name="Hernandez-Vargas M.J."/>
            <person name="Jin J."/>
            <person name="Corzo G."/>
            <person name="Vetter I."/>
            <person name="King G.F."/>
            <person name="Fry B.G."/>
            <person name="Walker A."/>
        </authorList>
    </citation>
    <scope>NUCLEOTIDE SEQUENCE</scope>
</reference>
<accession>A0AB38ZEP4</accession>
<dbReference type="AlphaFoldDB" id="A0AB38ZEP4"/>
<evidence type="ECO:0000313" key="2">
    <source>
        <dbReference type="EMBL" id="WXI02764.1"/>
    </source>
</evidence>
<feature type="signal peptide" evidence="1">
    <location>
        <begin position="1"/>
        <end position="18"/>
    </location>
</feature>